<keyword evidence="2" id="KW-0408">Iron</keyword>
<protein>
    <submittedName>
        <fullName evidence="6">Pirin family protein</fullName>
    </submittedName>
</protein>
<dbReference type="Proteomes" id="UP000515806">
    <property type="component" value="Chromosome"/>
</dbReference>
<dbReference type="InterPro" id="IPR012093">
    <property type="entry name" value="Pirin"/>
</dbReference>
<dbReference type="GO" id="GO:0046872">
    <property type="term" value="F:metal ion binding"/>
    <property type="evidence" value="ECO:0007669"/>
    <property type="project" value="UniProtKB-KW"/>
</dbReference>
<feature type="binding site" evidence="2">
    <location>
        <position position="106"/>
    </location>
    <ligand>
        <name>Fe cation</name>
        <dbReference type="ChEBI" id="CHEBI:24875"/>
    </ligand>
</feature>
<evidence type="ECO:0000256" key="1">
    <source>
        <dbReference type="ARBA" id="ARBA00008416"/>
    </source>
</evidence>
<dbReference type="InterPro" id="IPR011051">
    <property type="entry name" value="RmlC_Cupin_sf"/>
</dbReference>
<feature type="binding site" evidence="2">
    <location>
        <position position="64"/>
    </location>
    <ligand>
        <name>Fe cation</name>
        <dbReference type="ChEBI" id="CHEBI:24875"/>
    </ligand>
</feature>
<dbReference type="CDD" id="cd02909">
    <property type="entry name" value="cupin_pirin_N"/>
    <property type="match status" value="1"/>
</dbReference>
<gene>
    <name evidence="6" type="ORF">H9L23_24705</name>
</gene>
<feature type="domain" description="Pirin N-terminal" evidence="4">
    <location>
        <begin position="26"/>
        <end position="128"/>
    </location>
</feature>
<feature type="domain" description="Pirin C-terminal" evidence="5">
    <location>
        <begin position="184"/>
        <end position="285"/>
    </location>
</feature>
<dbReference type="PANTHER" id="PTHR43594:SF1">
    <property type="entry name" value="QUERCETIN 2,3-DIOXYGENASE PA2418-RELATED"/>
    <property type="match status" value="1"/>
</dbReference>
<dbReference type="InterPro" id="IPR014710">
    <property type="entry name" value="RmlC-like_jellyroll"/>
</dbReference>
<dbReference type="EMBL" id="CP060723">
    <property type="protein sequence ID" value="QNN42244.1"/>
    <property type="molecule type" value="Genomic_DNA"/>
</dbReference>
<organism evidence="6 7">
    <name type="scientific">Pedobacter roseus</name>
    <dbReference type="NCBI Taxonomy" id="336820"/>
    <lineage>
        <taxon>Bacteria</taxon>
        <taxon>Pseudomonadati</taxon>
        <taxon>Bacteroidota</taxon>
        <taxon>Sphingobacteriia</taxon>
        <taxon>Sphingobacteriales</taxon>
        <taxon>Sphingobacteriaceae</taxon>
        <taxon>Pedobacter</taxon>
    </lineage>
</organism>
<proteinExistence type="inferred from homology"/>
<dbReference type="PANTHER" id="PTHR43594">
    <property type="entry name" value="QUERCETIN 2,3-DIOXYGENASE"/>
    <property type="match status" value="1"/>
</dbReference>
<sequence length="289" mass="32221">METKQIKNVLKAPAPHMVGDGFRVHNFFPSGYEINMSPFFLLDYGSKIEFSARKTPRGVGVHPHRGFETVTIAYHGAVAHHDSSGNSGVIYPGDVQWMTAASGVLHKEYHEENYSLTGGPFQMVQLWINLPAKDKMSKAKYQAIKQADLAHFDLPENRGKIEIIAGNYQKIKGNATTFTPIELYNARLNKGGEAVFNFPGNFNTGFMVIEGSVKINGSENISADHFIYFDNKGEEIKVEASENSVLLILSGQPIDEPIVQYGPFLMNTEAEIHQAIEDYNQGRFGYLEE</sequence>
<feature type="binding site" evidence="2">
    <location>
        <position position="108"/>
    </location>
    <ligand>
        <name>Fe cation</name>
        <dbReference type="ChEBI" id="CHEBI:24875"/>
    </ligand>
</feature>
<dbReference type="InterPro" id="IPR003829">
    <property type="entry name" value="Pirin_N_dom"/>
</dbReference>
<dbReference type="Gene3D" id="2.60.120.10">
    <property type="entry name" value="Jelly Rolls"/>
    <property type="match status" value="2"/>
</dbReference>
<keyword evidence="7" id="KW-1185">Reference proteome</keyword>
<keyword evidence="2" id="KW-0479">Metal-binding</keyword>
<name>A0A7G9QFW9_9SPHI</name>
<feature type="binding site" evidence="2">
    <location>
        <position position="62"/>
    </location>
    <ligand>
        <name>Fe cation</name>
        <dbReference type="ChEBI" id="CHEBI:24875"/>
    </ligand>
</feature>
<accession>A0A7G9QFW9</accession>
<evidence type="ECO:0000256" key="2">
    <source>
        <dbReference type="PIRSR" id="PIRSR006232-1"/>
    </source>
</evidence>
<dbReference type="SUPFAM" id="SSF51182">
    <property type="entry name" value="RmlC-like cupins"/>
    <property type="match status" value="1"/>
</dbReference>
<dbReference type="Pfam" id="PF02678">
    <property type="entry name" value="Pirin"/>
    <property type="match status" value="1"/>
</dbReference>
<dbReference type="Pfam" id="PF05726">
    <property type="entry name" value="Pirin_C"/>
    <property type="match status" value="1"/>
</dbReference>
<comment type="similarity">
    <text evidence="1 3">Belongs to the pirin family.</text>
</comment>
<evidence type="ECO:0000256" key="3">
    <source>
        <dbReference type="RuleBase" id="RU003457"/>
    </source>
</evidence>
<evidence type="ECO:0000259" key="4">
    <source>
        <dbReference type="Pfam" id="PF02678"/>
    </source>
</evidence>
<comment type="cofactor">
    <cofactor evidence="2">
        <name>Fe cation</name>
        <dbReference type="ChEBI" id="CHEBI:24875"/>
    </cofactor>
    <text evidence="2">Binds 1 Fe cation per subunit.</text>
</comment>
<dbReference type="InterPro" id="IPR053186">
    <property type="entry name" value="QDO-related"/>
</dbReference>
<dbReference type="InterPro" id="IPR008778">
    <property type="entry name" value="Pirin_C_dom"/>
</dbReference>
<evidence type="ECO:0000259" key="5">
    <source>
        <dbReference type="Pfam" id="PF05726"/>
    </source>
</evidence>
<evidence type="ECO:0000313" key="7">
    <source>
        <dbReference type="Proteomes" id="UP000515806"/>
    </source>
</evidence>
<dbReference type="CDD" id="cd02247">
    <property type="entry name" value="cupin_pirin_C"/>
    <property type="match status" value="1"/>
</dbReference>
<reference evidence="6 7" key="1">
    <citation type="submission" date="2020-08" db="EMBL/GenBank/DDBJ databases">
        <title>Genome sequence of Pedobacter roseus KACC 11594T.</title>
        <authorList>
            <person name="Hyun D.-W."/>
            <person name="Bae J.-W."/>
        </authorList>
    </citation>
    <scope>NUCLEOTIDE SEQUENCE [LARGE SCALE GENOMIC DNA]</scope>
    <source>
        <strain evidence="6 7">KACC 11594</strain>
    </source>
</reference>
<dbReference type="KEGG" id="proe:H9L23_24705"/>
<dbReference type="RefSeq" id="WP_187592781.1">
    <property type="nucleotide sequence ID" value="NZ_CP060723.1"/>
</dbReference>
<evidence type="ECO:0000313" key="6">
    <source>
        <dbReference type="EMBL" id="QNN42244.1"/>
    </source>
</evidence>
<dbReference type="PIRSF" id="PIRSF006232">
    <property type="entry name" value="Pirin"/>
    <property type="match status" value="1"/>
</dbReference>
<dbReference type="AlphaFoldDB" id="A0A7G9QFW9"/>